<organism evidence="7 8">
    <name type="scientific">Nonomuraea composti</name>
    <dbReference type="NCBI Taxonomy" id="2720023"/>
    <lineage>
        <taxon>Bacteria</taxon>
        <taxon>Bacillati</taxon>
        <taxon>Actinomycetota</taxon>
        <taxon>Actinomycetes</taxon>
        <taxon>Streptosporangiales</taxon>
        <taxon>Streptosporangiaceae</taxon>
        <taxon>Nonomuraea</taxon>
    </lineage>
</organism>
<dbReference type="PANTHER" id="PTHR45766:SF6">
    <property type="entry name" value="SWI_SNF-RELATED MATRIX-ASSOCIATED ACTIN-DEPENDENT REGULATOR OF CHROMATIN SUBFAMILY A-LIKE PROTEIN 1"/>
    <property type="match status" value="1"/>
</dbReference>
<dbReference type="PROSITE" id="PS51194">
    <property type="entry name" value="HELICASE_CTER"/>
    <property type="match status" value="1"/>
</dbReference>
<dbReference type="InterPro" id="IPR049730">
    <property type="entry name" value="SNF2/RAD54-like_C"/>
</dbReference>
<dbReference type="Pfam" id="PF00271">
    <property type="entry name" value="Helicase_C"/>
    <property type="match status" value="1"/>
</dbReference>
<dbReference type="Gene3D" id="3.40.50.300">
    <property type="entry name" value="P-loop containing nucleotide triphosphate hydrolases"/>
    <property type="match status" value="1"/>
</dbReference>
<evidence type="ECO:0000313" key="7">
    <source>
        <dbReference type="EMBL" id="NJP96394.1"/>
    </source>
</evidence>
<feature type="domain" description="Helicase C-terminal" evidence="6">
    <location>
        <begin position="488"/>
        <end position="659"/>
    </location>
</feature>
<comment type="caution">
    <text evidence="7">The sequence shown here is derived from an EMBL/GenBank/DDBJ whole genome shotgun (WGS) entry which is preliminary data.</text>
</comment>
<reference evidence="7 8" key="1">
    <citation type="submission" date="2020-03" db="EMBL/GenBank/DDBJ databases">
        <title>WGS of actinomycetes isolated from Thailand.</title>
        <authorList>
            <person name="Thawai C."/>
        </authorList>
    </citation>
    <scope>NUCLEOTIDE SEQUENCE [LARGE SCALE GENOMIC DNA]</scope>
    <source>
        <strain evidence="7 8">FMUSA5-5</strain>
    </source>
</reference>
<dbReference type="SMART" id="SM00487">
    <property type="entry name" value="DEXDc"/>
    <property type="match status" value="1"/>
</dbReference>
<dbReference type="InterPro" id="IPR038718">
    <property type="entry name" value="SNF2-like_sf"/>
</dbReference>
<dbReference type="SMART" id="SM00490">
    <property type="entry name" value="HELICc"/>
    <property type="match status" value="1"/>
</dbReference>
<dbReference type="InterPro" id="IPR001650">
    <property type="entry name" value="Helicase_C-like"/>
</dbReference>
<dbReference type="PROSITE" id="PS51192">
    <property type="entry name" value="HELICASE_ATP_BIND_1"/>
    <property type="match status" value="1"/>
</dbReference>
<keyword evidence="4" id="KW-0067">ATP-binding</keyword>
<dbReference type="SUPFAM" id="SSF52540">
    <property type="entry name" value="P-loop containing nucleoside triphosphate hydrolases"/>
    <property type="match status" value="1"/>
</dbReference>
<gene>
    <name evidence="7" type="ORF">HCN51_44365</name>
</gene>
<evidence type="ECO:0000259" key="6">
    <source>
        <dbReference type="PROSITE" id="PS51194"/>
    </source>
</evidence>
<evidence type="ECO:0000259" key="5">
    <source>
        <dbReference type="PROSITE" id="PS51192"/>
    </source>
</evidence>
<dbReference type="CDD" id="cd18011">
    <property type="entry name" value="DEXDc_RapA"/>
    <property type="match status" value="1"/>
</dbReference>
<feature type="domain" description="Helicase ATP-binding" evidence="5">
    <location>
        <begin position="132"/>
        <end position="308"/>
    </location>
</feature>
<dbReference type="InterPro" id="IPR014001">
    <property type="entry name" value="Helicase_ATP-bd"/>
</dbReference>
<evidence type="ECO:0000256" key="2">
    <source>
        <dbReference type="ARBA" id="ARBA00022801"/>
    </source>
</evidence>
<dbReference type="PANTHER" id="PTHR45766">
    <property type="entry name" value="DNA ANNEALING HELICASE AND ENDONUCLEASE ZRANB3 FAMILY MEMBER"/>
    <property type="match status" value="1"/>
</dbReference>
<dbReference type="RefSeq" id="WP_168017993.1">
    <property type="nucleotide sequence ID" value="NZ_JAATEP010000049.1"/>
</dbReference>
<dbReference type="Proteomes" id="UP000696294">
    <property type="component" value="Unassembled WGS sequence"/>
</dbReference>
<keyword evidence="3 7" id="KW-0347">Helicase</keyword>
<protein>
    <submittedName>
        <fullName evidence="7">DEAD/DEAH box helicase</fullName>
    </submittedName>
</protein>
<dbReference type="GO" id="GO:0004386">
    <property type="term" value="F:helicase activity"/>
    <property type="evidence" value="ECO:0007669"/>
    <property type="project" value="UniProtKB-KW"/>
</dbReference>
<accession>A0ABX1BKU9</accession>
<dbReference type="Pfam" id="PF00176">
    <property type="entry name" value="SNF2-rel_dom"/>
    <property type="match status" value="1"/>
</dbReference>
<keyword evidence="1" id="KW-0547">Nucleotide-binding</keyword>
<evidence type="ECO:0000256" key="1">
    <source>
        <dbReference type="ARBA" id="ARBA00022741"/>
    </source>
</evidence>
<dbReference type="EMBL" id="JAATEP010000049">
    <property type="protein sequence ID" value="NJP96394.1"/>
    <property type="molecule type" value="Genomic_DNA"/>
</dbReference>
<name>A0ABX1BKU9_9ACTN</name>
<dbReference type="CDD" id="cd18793">
    <property type="entry name" value="SF2_C_SNF"/>
    <property type="match status" value="1"/>
</dbReference>
<proteinExistence type="predicted"/>
<dbReference type="Gene3D" id="3.40.50.10810">
    <property type="entry name" value="Tandem AAA-ATPase domain"/>
    <property type="match status" value="1"/>
</dbReference>
<evidence type="ECO:0000313" key="8">
    <source>
        <dbReference type="Proteomes" id="UP000696294"/>
    </source>
</evidence>
<keyword evidence="2" id="KW-0378">Hydrolase</keyword>
<evidence type="ECO:0000256" key="4">
    <source>
        <dbReference type="ARBA" id="ARBA00022840"/>
    </source>
</evidence>
<dbReference type="InterPro" id="IPR027417">
    <property type="entry name" value="P-loop_NTPase"/>
</dbReference>
<dbReference type="InterPro" id="IPR000330">
    <property type="entry name" value="SNF2_N"/>
</dbReference>
<dbReference type="InterPro" id="IPR057342">
    <property type="entry name" value="DEXDc_RapA"/>
</dbReference>
<keyword evidence="8" id="KW-1185">Reference proteome</keyword>
<evidence type="ECO:0000256" key="3">
    <source>
        <dbReference type="ARBA" id="ARBA00022806"/>
    </source>
</evidence>
<sequence>MKGTRFDSSAASDGSLRRAVSEKDYEKDLLMPGRVVRLRERLWRVDYRDGAVFGATALDGRDNRPTRYHAELERVESGELPFPDPNAIGDEQQQRMLLDAYRFSLLHGTAPILGLQRSRAIPTDFQIVPLLMALGSDRVRLLIADDVGTGKTVEAGLILSELLARGRARRVLIVVPANLRDQWRDTLDRMFHIDATIVAGHLLPSLERRLLPGQSVWATHDVVIASIDYLKTRTEEVLSHGWDLVLVDEAHLAAQPHTDPGRATPDMERFAFVQEAAARSRHLLLLTATPHNGYTDSYASLFRMLNSALVQDGIHGPRVQRAAAREHHVVQRRRVDIEEWYRERGVPSPFPVRRADEQIVDLRRFPDMVALLSELKAYAGDLYDAATGSVDRWVAAHLQKRLLSSPAALRSSIDKRLSTLSRGTALDGRTTTAKLAEETTSDLIFTEDDEADAAHLNASVGLAQEVEVARLRVIADLAKKVTPAKDPKLVALLRLLPERMADHPRAQRVLVFTKYKDTLDYLVTHLLRAVGKGKNGLPAETQVFAIHGGLNLAQRNEVFAAFEQADRAVLVATDCISEGVNLQRACAELVHYELPWNPNRLEQRNGRIDRFQQREPFVGIRTLVLDDPLDASLLYLIVRKSEQMRADYGFVPPFLANTDILLHLSDPDAAYRGRLSARSSSEQLSIVDLFNHEAESDLSDLDEELARMAETSLGETDKLDRVRDESFYGQTRISLTAIEDALNQSRALTGTTEQIRDFTLRCLRDMHADITEEGSMFRLAKLPAPVADLASAGYRFTFDPSIGIDHPEIDVIDLAHPLLRRLIDITLDRAQLPDCHGRVAARTTTAQVGHAAVLHVLFRYVAKAEPPVLLEEILPIGYRTNENTTFDAEAVMAAPPGSGTRHRDDVLDDATDILHASDLRGRLERIAAERANELSRRHAQLSAAWAHGLDRVEPTSLDLVAVTVIYPEVTR</sequence>